<reference evidence="2 3" key="1">
    <citation type="submission" date="2017-07" db="EMBL/GenBank/DDBJ databases">
        <authorList>
            <person name="Talla V."/>
            <person name="Backstrom N."/>
        </authorList>
    </citation>
    <scope>NUCLEOTIDE SEQUENCE [LARGE SCALE GENOMIC DNA]</scope>
</reference>
<evidence type="ECO:0008006" key="4">
    <source>
        <dbReference type="Google" id="ProtNLM"/>
    </source>
</evidence>
<keyword evidence="3" id="KW-1185">Reference proteome</keyword>
<dbReference type="PANTHER" id="PTHR47822:SF2">
    <property type="entry name" value="F-BOX AND WD-40 DOMAIN PROTEIN 7"/>
    <property type="match status" value="1"/>
</dbReference>
<dbReference type="EMBL" id="FZQP02002426">
    <property type="protein sequence ID" value="VVC95699.1"/>
    <property type="molecule type" value="Genomic_DNA"/>
</dbReference>
<name>A0A5E4QFE2_9NEOP</name>
<dbReference type="SUPFAM" id="SSF50978">
    <property type="entry name" value="WD40 repeat-like"/>
    <property type="match status" value="1"/>
</dbReference>
<evidence type="ECO:0000313" key="3">
    <source>
        <dbReference type="Proteomes" id="UP000324832"/>
    </source>
</evidence>
<proteinExistence type="predicted"/>
<organism evidence="2 3">
    <name type="scientific">Leptidea sinapis</name>
    <dbReference type="NCBI Taxonomy" id="189913"/>
    <lineage>
        <taxon>Eukaryota</taxon>
        <taxon>Metazoa</taxon>
        <taxon>Ecdysozoa</taxon>
        <taxon>Arthropoda</taxon>
        <taxon>Hexapoda</taxon>
        <taxon>Insecta</taxon>
        <taxon>Pterygota</taxon>
        <taxon>Neoptera</taxon>
        <taxon>Endopterygota</taxon>
        <taxon>Lepidoptera</taxon>
        <taxon>Glossata</taxon>
        <taxon>Ditrysia</taxon>
        <taxon>Papilionoidea</taxon>
        <taxon>Pieridae</taxon>
        <taxon>Dismorphiinae</taxon>
        <taxon>Leptidea</taxon>
    </lineage>
</organism>
<dbReference type="AlphaFoldDB" id="A0A5E4QFE2"/>
<dbReference type="Gene3D" id="2.130.10.10">
    <property type="entry name" value="YVTN repeat-like/Quinoprotein amine dehydrogenase"/>
    <property type="match status" value="2"/>
</dbReference>
<feature type="region of interest" description="Disordered" evidence="1">
    <location>
        <begin position="429"/>
        <end position="470"/>
    </location>
</feature>
<dbReference type="InterPro" id="IPR036322">
    <property type="entry name" value="WD40_repeat_dom_sf"/>
</dbReference>
<feature type="compositionally biased region" description="Polar residues" evidence="1">
    <location>
        <begin position="455"/>
        <end position="470"/>
    </location>
</feature>
<accession>A0A5E4QFE2</accession>
<protein>
    <recommendedName>
        <fullName evidence="4">Anaphase-promoting complex subunit 4 WD40 domain-containing protein</fullName>
    </recommendedName>
</protein>
<dbReference type="InterPro" id="IPR015943">
    <property type="entry name" value="WD40/YVTN_repeat-like_dom_sf"/>
</dbReference>
<dbReference type="Proteomes" id="UP000324832">
    <property type="component" value="Unassembled WGS sequence"/>
</dbReference>
<evidence type="ECO:0000256" key="1">
    <source>
        <dbReference type="SAM" id="MobiDB-lite"/>
    </source>
</evidence>
<sequence length="470" mass="52868">MASSLFNISTYSRFNLSESESDITVFVKEYGYRIKRQLEREQEDEGIPFPSFAERRLKAQDQSWINENYDIFFKDTPNDYLTKISYLSECGFITSMIYSPDGIFLIAGFSTGLIQMRHGSTGVVLSTLRHIQFPPKPVYALQYSRLEERVCYAACADGAVYKIDIPNIVVSVDDPPEYCIRADPALESMTTQFFGNPGILTFAVPFITQRTPALSLGTTADQAKLVVGYADTSIKVYDMETQEAETTYKVQKLRLQLIPKKLQRLHFGQRDSLIVGSWQPTEALSVWNLVAKKRECIVRVQNRRPNVDGEYIHACQFWRSKEFNRKGKYGIIGGSGTNCVEVINLHNRYIACSYPAPGTITAITSFNERIAFSGTAPVLTIVTFHDPKHEKYGPDPEPEFDYTKEPRWFPDDVTDSSDVTQHIDMDEVHAASAISRPGISSISRPGISSISRPGMSSTTPAVRSATSREQ</sequence>
<feature type="compositionally biased region" description="Low complexity" evidence="1">
    <location>
        <begin position="430"/>
        <end position="454"/>
    </location>
</feature>
<gene>
    <name evidence="2" type="ORF">LSINAPIS_LOCUS7358</name>
</gene>
<dbReference type="PANTHER" id="PTHR47822">
    <property type="entry name" value="CARBOHYDRATE BINDING DOMAIN CONTAINING PROTEIN"/>
    <property type="match status" value="1"/>
</dbReference>
<evidence type="ECO:0000313" key="2">
    <source>
        <dbReference type="EMBL" id="VVC95699.1"/>
    </source>
</evidence>